<dbReference type="PANTHER" id="PTHR43193">
    <property type="match status" value="1"/>
</dbReference>
<dbReference type="Proteomes" id="UP000659630">
    <property type="component" value="Unassembled WGS sequence"/>
</dbReference>
<dbReference type="Pfam" id="PF12838">
    <property type="entry name" value="Fer4_7"/>
    <property type="match status" value="1"/>
</dbReference>
<dbReference type="GO" id="GO:0046872">
    <property type="term" value="F:metal ion binding"/>
    <property type="evidence" value="ECO:0007669"/>
    <property type="project" value="UniProtKB-KW"/>
</dbReference>
<dbReference type="InterPro" id="IPR007525">
    <property type="entry name" value="FrhB_FdhB_C"/>
</dbReference>
<comment type="caution">
    <text evidence="5">The sequence shown here is derived from an EMBL/GenBank/DDBJ whole genome shotgun (WGS) entry which is preliminary data.</text>
</comment>
<dbReference type="Pfam" id="PF04432">
    <property type="entry name" value="FrhB_FdhB_C"/>
    <property type="match status" value="1"/>
</dbReference>
<dbReference type="PANTHER" id="PTHR43193:SF2">
    <property type="entry name" value="POLYFERREDOXIN PROTEIN FWDF"/>
    <property type="match status" value="1"/>
</dbReference>
<evidence type="ECO:0000256" key="3">
    <source>
        <dbReference type="ARBA" id="ARBA00023014"/>
    </source>
</evidence>
<evidence type="ECO:0000313" key="5">
    <source>
        <dbReference type="EMBL" id="MBC5581421.1"/>
    </source>
</evidence>
<dbReference type="AlphaFoldDB" id="A0A923KW26"/>
<name>A0A923KW26_9FIRM</name>
<dbReference type="GO" id="GO:0051536">
    <property type="term" value="F:iron-sulfur cluster binding"/>
    <property type="evidence" value="ECO:0007669"/>
    <property type="project" value="UniProtKB-KW"/>
</dbReference>
<feature type="domain" description="4Fe-4S ferredoxin-type" evidence="4">
    <location>
        <begin position="1"/>
        <end position="29"/>
    </location>
</feature>
<dbReference type="InterPro" id="IPR052977">
    <property type="entry name" value="Polyferredoxin-like_ET"/>
</dbReference>
<dbReference type="RefSeq" id="WP_186887775.1">
    <property type="nucleotide sequence ID" value="NZ_JACONZ010000002.1"/>
</dbReference>
<evidence type="ECO:0000256" key="2">
    <source>
        <dbReference type="ARBA" id="ARBA00023004"/>
    </source>
</evidence>
<organism evidence="5 6">
    <name type="scientific">Anaerofilum hominis</name>
    <dbReference type="NCBI Taxonomy" id="2763016"/>
    <lineage>
        <taxon>Bacteria</taxon>
        <taxon>Bacillati</taxon>
        <taxon>Bacillota</taxon>
        <taxon>Clostridia</taxon>
        <taxon>Eubacteriales</taxon>
        <taxon>Oscillospiraceae</taxon>
        <taxon>Anaerofilum</taxon>
    </lineage>
</organism>
<evidence type="ECO:0000256" key="1">
    <source>
        <dbReference type="ARBA" id="ARBA00022723"/>
    </source>
</evidence>
<reference evidence="5" key="1">
    <citation type="submission" date="2020-08" db="EMBL/GenBank/DDBJ databases">
        <title>Genome public.</title>
        <authorList>
            <person name="Liu C."/>
            <person name="Sun Q."/>
        </authorList>
    </citation>
    <scope>NUCLEOTIDE SEQUENCE</scope>
    <source>
        <strain evidence="5">BX8</strain>
    </source>
</reference>
<protein>
    <submittedName>
        <fullName evidence="5">Coenzyme F420 hydrogenase/dehydrogenase, beta subunit C-terminal domain</fullName>
    </submittedName>
</protein>
<sequence length="397" mass="44015">MELQPKAYCFGCGACGAICTRGAISFSADEEGFLYPFIDPVRCVSCGLCQKVCPVGKEHPLAEHYPAAYAAKHRDGTVLCRSSSGGMFTALSDLWALSAGGAVYGAAFDQDFSVCHLRAQDAASRSAMQGSKYPQSRLDPALYRAVEQDLRDLKKVLFSGTPCQVAAMRSYLGCRKVPVENCLFVDLVCHGAASPAVWKAMLQSVSEKYGPLKEVSFRAKDEGVSVHLLKLVTASGDITERAKKEYAFYNIYSSLCMMRPSCYSCPYSSLKRQGDFTIGDYADLKRQHPDFFCEEGVSSLLVNTEKGEKQVAGLQQEAQLLSVPLAEVMQQNLEMPTKCPAQREKFWSCFEREKWAGLQRSYGRLSITRKMIFHIIVPLCRKLGIYNLAVKIYMKKS</sequence>
<dbReference type="SUPFAM" id="SSF54862">
    <property type="entry name" value="4Fe-4S ferredoxins"/>
    <property type="match status" value="1"/>
</dbReference>
<keyword evidence="1" id="KW-0479">Metal-binding</keyword>
<keyword evidence="2" id="KW-0408">Iron</keyword>
<dbReference type="InterPro" id="IPR017896">
    <property type="entry name" value="4Fe4S_Fe-S-bd"/>
</dbReference>
<dbReference type="PROSITE" id="PS51379">
    <property type="entry name" value="4FE4S_FER_2"/>
    <property type="match status" value="2"/>
</dbReference>
<dbReference type="InterPro" id="IPR017900">
    <property type="entry name" value="4Fe4S_Fe_S_CS"/>
</dbReference>
<keyword evidence="6" id="KW-1185">Reference proteome</keyword>
<keyword evidence="3" id="KW-0411">Iron-sulfur</keyword>
<gene>
    <name evidence="5" type="ORF">H8S23_07845</name>
</gene>
<evidence type="ECO:0000259" key="4">
    <source>
        <dbReference type="PROSITE" id="PS51379"/>
    </source>
</evidence>
<feature type="domain" description="4Fe-4S ferredoxin-type" evidence="4">
    <location>
        <begin position="34"/>
        <end position="63"/>
    </location>
</feature>
<accession>A0A923KW26</accession>
<evidence type="ECO:0000313" key="6">
    <source>
        <dbReference type="Proteomes" id="UP000659630"/>
    </source>
</evidence>
<dbReference type="Gene3D" id="3.30.70.20">
    <property type="match status" value="1"/>
</dbReference>
<proteinExistence type="predicted"/>
<dbReference type="PROSITE" id="PS00198">
    <property type="entry name" value="4FE4S_FER_1"/>
    <property type="match status" value="1"/>
</dbReference>
<dbReference type="EMBL" id="JACONZ010000002">
    <property type="protein sequence ID" value="MBC5581421.1"/>
    <property type="molecule type" value="Genomic_DNA"/>
</dbReference>